<organism evidence="9 10">
    <name type="scientific">Stentor coeruleus</name>
    <dbReference type="NCBI Taxonomy" id="5963"/>
    <lineage>
        <taxon>Eukaryota</taxon>
        <taxon>Sar</taxon>
        <taxon>Alveolata</taxon>
        <taxon>Ciliophora</taxon>
        <taxon>Postciliodesmatophora</taxon>
        <taxon>Heterotrichea</taxon>
        <taxon>Heterotrichida</taxon>
        <taxon>Stentoridae</taxon>
        <taxon>Stentor</taxon>
    </lineage>
</organism>
<dbReference type="GO" id="GO:0005634">
    <property type="term" value="C:nucleus"/>
    <property type="evidence" value="ECO:0007669"/>
    <property type="project" value="UniProtKB-SubCell"/>
</dbReference>
<dbReference type="OrthoDB" id="447651at2759"/>
<feature type="domain" description="Transcription factor CBF/NF-Y/archaeal histone" evidence="8">
    <location>
        <begin position="58"/>
        <end position="121"/>
    </location>
</feature>
<name>A0A1R2D2U8_9CILI</name>
<evidence type="ECO:0000256" key="4">
    <source>
        <dbReference type="ARBA" id="ARBA00023163"/>
    </source>
</evidence>
<feature type="coiled-coil region" evidence="7">
    <location>
        <begin position="21"/>
        <end position="52"/>
    </location>
</feature>
<dbReference type="Proteomes" id="UP000187209">
    <property type="component" value="Unassembled WGS sequence"/>
</dbReference>
<evidence type="ECO:0000313" key="10">
    <source>
        <dbReference type="Proteomes" id="UP000187209"/>
    </source>
</evidence>
<sequence>MERINIEAGDRFPLYVKIPSIKHVELTYEKHSENLDKLLKAQKAEIENMQNLDFREHRLPLARIKKIMKTDEDVKMISSEAPALFAKACELFLIEITHRAWIHTETKRRRTLQKEDIKSCISRTEIFDFLLDLVGNHNYFNNFKEF</sequence>
<dbReference type="SUPFAM" id="SSF47113">
    <property type="entry name" value="Histone-fold"/>
    <property type="match status" value="1"/>
</dbReference>
<keyword evidence="5" id="KW-0539">Nucleus</keyword>
<comment type="subcellular location">
    <subcellularLocation>
        <location evidence="1">Nucleus</location>
    </subcellularLocation>
</comment>
<comment type="caution">
    <text evidence="9">The sequence shown here is derived from an EMBL/GenBank/DDBJ whole genome shotgun (WGS) entry which is preliminary data.</text>
</comment>
<dbReference type="EMBL" id="MPUH01000010">
    <property type="protein sequence ID" value="OMJ95594.1"/>
    <property type="molecule type" value="Genomic_DNA"/>
</dbReference>
<dbReference type="Pfam" id="PF00808">
    <property type="entry name" value="CBFD_NFYB_HMF"/>
    <property type="match status" value="1"/>
</dbReference>
<accession>A0A1R2D2U8</accession>
<evidence type="ECO:0000256" key="2">
    <source>
        <dbReference type="ARBA" id="ARBA00023015"/>
    </source>
</evidence>
<proteinExistence type="inferred from homology"/>
<protein>
    <recommendedName>
        <fullName evidence="8">Transcription factor CBF/NF-Y/archaeal histone domain-containing protein</fullName>
    </recommendedName>
</protein>
<dbReference type="InterPro" id="IPR003958">
    <property type="entry name" value="CBFA_NFYB_domain"/>
</dbReference>
<evidence type="ECO:0000256" key="7">
    <source>
        <dbReference type="SAM" id="Coils"/>
    </source>
</evidence>
<dbReference type="AlphaFoldDB" id="A0A1R2D2U8"/>
<dbReference type="InterPro" id="IPR050568">
    <property type="entry name" value="Transcr_DNA_Rep_Reg"/>
</dbReference>
<dbReference type="PANTHER" id="PTHR10252">
    <property type="entry name" value="HISTONE-LIKE TRANSCRIPTION FACTOR CCAAT-RELATED"/>
    <property type="match status" value="1"/>
</dbReference>
<dbReference type="PANTHER" id="PTHR10252:SF8">
    <property type="entry name" value="NUCLEAR TRANSCRIPTION FACTOR Y SUBUNIT GAMMA"/>
    <property type="match status" value="1"/>
</dbReference>
<keyword evidence="2" id="KW-0805">Transcription regulation</keyword>
<keyword evidence="4" id="KW-0804">Transcription</keyword>
<reference evidence="9 10" key="1">
    <citation type="submission" date="2016-11" db="EMBL/GenBank/DDBJ databases">
        <title>The macronuclear genome of Stentor coeruleus: a giant cell with tiny introns.</title>
        <authorList>
            <person name="Slabodnick M."/>
            <person name="Ruby J.G."/>
            <person name="Reiff S.B."/>
            <person name="Swart E.C."/>
            <person name="Gosai S."/>
            <person name="Prabakaran S."/>
            <person name="Witkowska E."/>
            <person name="Larue G.E."/>
            <person name="Fisher S."/>
            <person name="Freeman R.M."/>
            <person name="Gunawardena J."/>
            <person name="Chu W."/>
            <person name="Stover N.A."/>
            <person name="Gregory B.D."/>
            <person name="Nowacki M."/>
            <person name="Derisi J."/>
            <person name="Roy S.W."/>
            <person name="Marshall W.F."/>
            <person name="Sood P."/>
        </authorList>
    </citation>
    <scope>NUCLEOTIDE SEQUENCE [LARGE SCALE GENOMIC DNA]</scope>
    <source>
        <strain evidence="9">WM001</strain>
    </source>
</reference>
<evidence type="ECO:0000256" key="1">
    <source>
        <dbReference type="ARBA" id="ARBA00004123"/>
    </source>
</evidence>
<evidence type="ECO:0000256" key="5">
    <source>
        <dbReference type="ARBA" id="ARBA00023242"/>
    </source>
</evidence>
<keyword evidence="7" id="KW-0175">Coiled coil</keyword>
<dbReference type="GO" id="GO:0000978">
    <property type="term" value="F:RNA polymerase II cis-regulatory region sequence-specific DNA binding"/>
    <property type="evidence" value="ECO:0007669"/>
    <property type="project" value="TreeGrafter"/>
</dbReference>
<evidence type="ECO:0000313" key="9">
    <source>
        <dbReference type="EMBL" id="OMJ95594.1"/>
    </source>
</evidence>
<gene>
    <name evidence="9" type="ORF">SteCoe_1020</name>
</gene>
<keyword evidence="10" id="KW-1185">Reference proteome</keyword>
<comment type="similarity">
    <text evidence="6">Belongs to the NFYC/HAP5 subunit family.</text>
</comment>
<keyword evidence="3" id="KW-0238">DNA-binding</keyword>
<dbReference type="FunFam" id="1.10.20.10:FF:000006">
    <property type="entry name" value="Nuclear transcription factor Y subunit gamma"/>
    <property type="match status" value="1"/>
</dbReference>
<evidence type="ECO:0000256" key="6">
    <source>
        <dbReference type="ARBA" id="ARBA00038129"/>
    </source>
</evidence>
<dbReference type="GO" id="GO:0000981">
    <property type="term" value="F:DNA-binding transcription factor activity, RNA polymerase II-specific"/>
    <property type="evidence" value="ECO:0007669"/>
    <property type="project" value="TreeGrafter"/>
</dbReference>
<dbReference type="GO" id="GO:0046982">
    <property type="term" value="F:protein heterodimerization activity"/>
    <property type="evidence" value="ECO:0007669"/>
    <property type="project" value="InterPro"/>
</dbReference>
<evidence type="ECO:0000259" key="8">
    <source>
        <dbReference type="Pfam" id="PF00808"/>
    </source>
</evidence>
<dbReference type="Gene3D" id="1.10.20.10">
    <property type="entry name" value="Histone, subunit A"/>
    <property type="match status" value="1"/>
</dbReference>
<dbReference type="CDD" id="cd22908">
    <property type="entry name" value="HFD_NFYC-like"/>
    <property type="match status" value="1"/>
</dbReference>
<evidence type="ECO:0000256" key="3">
    <source>
        <dbReference type="ARBA" id="ARBA00023125"/>
    </source>
</evidence>
<dbReference type="InterPro" id="IPR009072">
    <property type="entry name" value="Histone-fold"/>
</dbReference>